<keyword evidence="2" id="KW-1185">Reference proteome</keyword>
<organism evidence="1 2">
    <name type="scientific">Linnemannia elongata AG-77</name>
    <dbReference type="NCBI Taxonomy" id="1314771"/>
    <lineage>
        <taxon>Eukaryota</taxon>
        <taxon>Fungi</taxon>
        <taxon>Fungi incertae sedis</taxon>
        <taxon>Mucoromycota</taxon>
        <taxon>Mortierellomycotina</taxon>
        <taxon>Mortierellomycetes</taxon>
        <taxon>Mortierellales</taxon>
        <taxon>Mortierellaceae</taxon>
        <taxon>Linnemannia</taxon>
    </lineage>
</organism>
<accession>A0A197JXV9</accession>
<evidence type="ECO:0000313" key="2">
    <source>
        <dbReference type="Proteomes" id="UP000078512"/>
    </source>
</evidence>
<dbReference type="OrthoDB" id="2357639at2759"/>
<dbReference type="AlphaFoldDB" id="A0A197JXV9"/>
<evidence type="ECO:0000313" key="1">
    <source>
        <dbReference type="EMBL" id="OAQ30065.1"/>
    </source>
</evidence>
<dbReference type="EMBL" id="KV442037">
    <property type="protein sequence ID" value="OAQ30065.1"/>
    <property type="molecule type" value="Genomic_DNA"/>
</dbReference>
<dbReference type="Proteomes" id="UP000078512">
    <property type="component" value="Unassembled WGS sequence"/>
</dbReference>
<reference evidence="1 2" key="1">
    <citation type="submission" date="2016-05" db="EMBL/GenBank/DDBJ databases">
        <title>Genome sequencing reveals origins of a unique bacterial endosymbiosis in the earliest lineages of terrestrial Fungi.</title>
        <authorList>
            <consortium name="DOE Joint Genome Institute"/>
            <person name="Uehling J."/>
            <person name="Gryganskyi A."/>
            <person name="Hameed K."/>
            <person name="Tschaplinski T."/>
            <person name="Misztal P."/>
            <person name="Wu S."/>
            <person name="Desiro A."/>
            <person name="Vande Pol N."/>
            <person name="Du Z.-Y."/>
            <person name="Zienkiewicz A."/>
            <person name="Zienkiewicz K."/>
            <person name="Morin E."/>
            <person name="Tisserant E."/>
            <person name="Splivallo R."/>
            <person name="Hainaut M."/>
            <person name="Henrissat B."/>
            <person name="Ohm R."/>
            <person name="Kuo A."/>
            <person name="Yan J."/>
            <person name="Lipzen A."/>
            <person name="Nolan M."/>
            <person name="Labutti K."/>
            <person name="Barry K."/>
            <person name="Goldstein A."/>
            <person name="Labbe J."/>
            <person name="Schadt C."/>
            <person name="Tuskan G."/>
            <person name="Grigoriev I."/>
            <person name="Martin F."/>
            <person name="Vilgalys R."/>
            <person name="Bonito G."/>
        </authorList>
    </citation>
    <scope>NUCLEOTIDE SEQUENCE [LARGE SCALE GENOMIC DNA]</scope>
    <source>
        <strain evidence="1 2">AG-77</strain>
    </source>
</reference>
<proteinExistence type="predicted"/>
<protein>
    <submittedName>
        <fullName evidence="1">Uncharacterized protein</fullName>
    </submittedName>
</protein>
<sequence>MSGGGAEQQAPPPPPKCKPSTLTWYARATEASNYKPSSMGYGLTIRNSYQGYIPVQGFRTVKVLQSPDKKFSVKHGDIAKSRALTLIWGDQLFKFTESNFAQSEISRWEISSVGYGLTIRDTYQGYISSVDASVGDTLQSPDDKFSVTHGGKANVTILKAILKRRSLLELSGADEELPDCKPTTLTWKNRATKYTGWSVSHEALTVTIRNTYYGSIPLRLHSEHSEANDIRANWPKEYFIEYDYWLLYENASFKFSSYRTSTTTATTISTTIATNKITTPSPTLYPAMKLLILFLLAFTVVFGLPTSGVGKRAEAPGCIPSTLVWSARQIDSIKGTIRQDAFSLEIRDGYYGIITPHTSQTDIFIQSKDKTWSVKHGEVAQNQTLTLNYKDMTFTFDKYHYKNRIAQLAKITEWNYEYYCCI</sequence>
<name>A0A197JXV9_9FUNG</name>
<gene>
    <name evidence="1" type="ORF">K457DRAFT_1875327</name>
</gene>